<dbReference type="RefSeq" id="WP_058029531.1">
    <property type="nucleotide sequence ID" value="NZ_CP013187.1"/>
</dbReference>
<accession>A0A0S2K0J7</accession>
<dbReference type="InterPro" id="IPR027417">
    <property type="entry name" value="P-loop_NTPase"/>
</dbReference>
<dbReference type="Pfam" id="PF00176">
    <property type="entry name" value="SNF2-rel_dom"/>
    <property type="match status" value="1"/>
</dbReference>
<dbReference type="InterPro" id="IPR001650">
    <property type="entry name" value="Helicase_C-like"/>
</dbReference>
<dbReference type="SUPFAM" id="SSF52540">
    <property type="entry name" value="P-loop containing nucleoside triphosphate hydrolases"/>
    <property type="match status" value="2"/>
</dbReference>
<evidence type="ECO:0000256" key="1">
    <source>
        <dbReference type="ARBA" id="ARBA00022801"/>
    </source>
</evidence>
<dbReference type="STRING" id="161398.PP2015_1318"/>
<evidence type="ECO:0000313" key="5">
    <source>
        <dbReference type="EMBL" id="ALO41830.1"/>
    </source>
</evidence>
<organism evidence="5 6">
    <name type="scientific">Pseudoalteromonas phenolica</name>
    <dbReference type="NCBI Taxonomy" id="161398"/>
    <lineage>
        <taxon>Bacteria</taxon>
        <taxon>Pseudomonadati</taxon>
        <taxon>Pseudomonadota</taxon>
        <taxon>Gammaproteobacteria</taxon>
        <taxon>Alteromonadales</taxon>
        <taxon>Pseudoalteromonadaceae</taxon>
        <taxon>Pseudoalteromonas</taxon>
    </lineage>
</organism>
<dbReference type="CDD" id="cd18012">
    <property type="entry name" value="DEXQc_arch_SWI2_SNF2"/>
    <property type="match status" value="1"/>
</dbReference>
<keyword evidence="6" id="KW-1185">Reference proteome</keyword>
<dbReference type="CDD" id="cd18793">
    <property type="entry name" value="SF2_C_SNF"/>
    <property type="match status" value="1"/>
</dbReference>
<dbReference type="GO" id="GO:0016787">
    <property type="term" value="F:hydrolase activity"/>
    <property type="evidence" value="ECO:0007669"/>
    <property type="project" value="UniProtKB-KW"/>
</dbReference>
<dbReference type="PROSITE" id="PS51192">
    <property type="entry name" value="HELICASE_ATP_BIND_1"/>
    <property type="match status" value="1"/>
</dbReference>
<dbReference type="InterPro" id="IPR038718">
    <property type="entry name" value="SNF2-like_sf"/>
</dbReference>
<evidence type="ECO:0000259" key="4">
    <source>
        <dbReference type="PROSITE" id="PS51194"/>
    </source>
</evidence>
<sequence length="1395" mass="157659">MLISEHTAQQQSLLFQLYETLNIEQQKLLLVLAVVYKPLSRGHINQLCRKLSNQTQIDWPANLLRLSNPDIEVLAQSGLFSAKDDIHKVNPLLANKLTELSIKQGSFLPILKLAEDVVPVLQLYDWEKTFQDEQRLARDYFYLKEFKSLEKHLLLDKNPQIIDHKRNQILLECCFMPFNESSFAELPETIQYQAFATWLELRKQKGASLSYPLNLLKNVLQHCKFLPLKLLYSEHLVLQGEFEQAEALLEGEAKSVYHRQLLATIGLFKGSVNVSVDEFEQAIKLKNKLYGKKSDYLFGVFGLFQKFALLLQGADDQPCKLTKLIELCKQQKHNKHSDSFDKLIASIFVELTQAIQKAEPAYLHDLINNIKHSAFSENIVALLTLFAQHWTAKTTNLNKEQINTLVSNFELGELTLFANLARQLRHESTPLSINFTQSVKAKPRWDRALSQLKALTNLSQLDTAQSNNGERLIWELHFADEHSYFTARIQTRSAQGWSKGKPISAKRLVESSSSLNCLTVKDKTIIQAIEKLAFEDYRGTDTQYQLTGLKALRALIGAPNIYLNDDFTMSISVSEHSPAVLIDKHQQEIHVSISHLPKSLECEAPVFSFYQMQSDEYGFSTFESEHLKVARIIREEGLVLPISAEEELLQSVQAIAPLIDIQSSLDNKSVADSQTSTTKPTTANNKLVINIQPYQEGLVFTCIVMPLGEEGPAFKPAIGAKHISALIKHERLTTSRDLAFEQELLERLDVLCPAFQTMADNQLKVSEPQDAYEVLLKLEDISKQEQASLPLLLRWPKGKTLSLSPELQTQHLQLAMYRQNEWFNLQGELQLDDDKVIAVKHLLQLAEQSSSRFIKLESDQVLCLSEQLKARLDTINMASENGQFHPLAGKVINEAMSGMRMKTLHSWEQQTQRMFEAEKLQPKLSPYLNADLRHYQIEGFKWAMKLAHWGAGACLADDMGLGKTLQALAVIQARASQGPTLIIAPTSVCFNWQQEAKKFTPTLNVFNFADNPTAEFVEALTGNECLIISYAMLQRHIDVLKPVTWQTVVADEAQALKNPLSQRAQAACALKADFRMITTGTPLENNLSELWSLFRFVNPGLLGNLKTFNRRFAQPIEQSDEDPIKGKKAAFGLKTLLKPFILRRLKSEVLTELPARTHIDIHVPLNEQERHLYEAIRVNAVEKLAAIQKEQSIATQRMQIFAELTKLRQACSNPSLVSPDTDIESSKLKQLTLLLGELRENKHKALIFSQFIGSLQAVKALLEAQQIPFHYIDGATPSELRKQSVNAFQRGEGEIFLISLKAGGSGLNLTAADYVIHLDPWWNPAVEAQASDRAHRIGQTKPVTVYRLVAEQTIEEKILALHEHKKELADKLLDEGNAIDALSVQELLGLLKETF</sequence>
<dbReference type="InterPro" id="IPR014001">
    <property type="entry name" value="Helicase_ATP-bd"/>
</dbReference>
<proteinExistence type="predicted"/>
<dbReference type="PANTHER" id="PTHR10799">
    <property type="entry name" value="SNF2/RAD54 HELICASE FAMILY"/>
    <property type="match status" value="1"/>
</dbReference>
<dbReference type="KEGG" id="pphe:PP2015_1318"/>
<gene>
    <name evidence="5" type="ORF">PP2015_1318</name>
</gene>
<feature type="domain" description="Helicase C-terminal" evidence="4">
    <location>
        <begin position="1227"/>
        <end position="1388"/>
    </location>
</feature>
<reference evidence="6" key="1">
    <citation type="submission" date="2015-11" db="EMBL/GenBank/DDBJ databases">
        <authorList>
            <person name="Kim K.M."/>
        </authorList>
    </citation>
    <scope>NUCLEOTIDE SEQUENCE [LARGE SCALE GENOMIC DNA]</scope>
    <source>
        <strain evidence="6">KCTC 12086</strain>
    </source>
</reference>
<dbReference type="EMBL" id="CP013187">
    <property type="protein sequence ID" value="ALO41830.1"/>
    <property type="molecule type" value="Genomic_DNA"/>
</dbReference>
<dbReference type="Gene3D" id="3.40.50.300">
    <property type="entry name" value="P-loop containing nucleotide triphosphate hydrolases"/>
    <property type="match status" value="1"/>
</dbReference>
<dbReference type="InterPro" id="IPR049730">
    <property type="entry name" value="SNF2/RAD54-like_C"/>
</dbReference>
<evidence type="ECO:0000256" key="2">
    <source>
        <dbReference type="ARBA" id="ARBA00022806"/>
    </source>
</evidence>
<keyword evidence="1" id="KW-0378">Hydrolase</keyword>
<dbReference type="PROSITE" id="PS51194">
    <property type="entry name" value="HELICASE_CTER"/>
    <property type="match status" value="1"/>
</dbReference>
<dbReference type="Proteomes" id="UP000061457">
    <property type="component" value="Chromosome I"/>
</dbReference>
<evidence type="ECO:0000259" key="3">
    <source>
        <dbReference type="PROSITE" id="PS51192"/>
    </source>
</evidence>
<feature type="domain" description="Helicase ATP-binding" evidence="3">
    <location>
        <begin position="944"/>
        <end position="1100"/>
    </location>
</feature>
<keyword evidence="2" id="KW-0067">ATP-binding</keyword>
<dbReference type="GO" id="GO:0005524">
    <property type="term" value="F:ATP binding"/>
    <property type="evidence" value="ECO:0007669"/>
    <property type="project" value="InterPro"/>
</dbReference>
<dbReference type="OrthoDB" id="9760715at2"/>
<evidence type="ECO:0000313" key="6">
    <source>
        <dbReference type="Proteomes" id="UP000061457"/>
    </source>
</evidence>
<dbReference type="InterPro" id="IPR000330">
    <property type="entry name" value="SNF2_N"/>
</dbReference>
<protein>
    <submittedName>
        <fullName evidence="5">SNF2-like protein</fullName>
    </submittedName>
</protein>
<keyword evidence="2" id="KW-0347">Helicase</keyword>
<dbReference type="SMART" id="SM00490">
    <property type="entry name" value="HELICc"/>
    <property type="match status" value="1"/>
</dbReference>
<name>A0A0S2K0J7_9GAMM</name>
<dbReference type="GO" id="GO:0004386">
    <property type="term" value="F:helicase activity"/>
    <property type="evidence" value="ECO:0007669"/>
    <property type="project" value="UniProtKB-KW"/>
</dbReference>
<dbReference type="PATRIC" id="fig|161398.10.peg.1344"/>
<dbReference type="Gene3D" id="3.40.50.10810">
    <property type="entry name" value="Tandem AAA-ATPase domain"/>
    <property type="match status" value="1"/>
</dbReference>
<dbReference type="Pfam" id="PF00271">
    <property type="entry name" value="Helicase_C"/>
    <property type="match status" value="1"/>
</dbReference>
<keyword evidence="2" id="KW-0547">Nucleotide-binding</keyword>
<dbReference type="SMART" id="SM00487">
    <property type="entry name" value="DEXDc"/>
    <property type="match status" value="1"/>
</dbReference>